<feature type="compositionally biased region" description="Polar residues" evidence="1">
    <location>
        <begin position="307"/>
        <end position="318"/>
    </location>
</feature>
<dbReference type="PANTHER" id="PTHR22426">
    <property type="entry name" value="ARGININE_SERINE-RICH COILED-COIL PROTEIN 2"/>
    <property type="match status" value="1"/>
</dbReference>
<organism evidence="3 4">
    <name type="scientific">Forsythia ovata</name>
    <dbReference type="NCBI Taxonomy" id="205694"/>
    <lineage>
        <taxon>Eukaryota</taxon>
        <taxon>Viridiplantae</taxon>
        <taxon>Streptophyta</taxon>
        <taxon>Embryophyta</taxon>
        <taxon>Tracheophyta</taxon>
        <taxon>Spermatophyta</taxon>
        <taxon>Magnoliopsida</taxon>
        <taxon>eudicotyledons</taxon>
        <taxon>Gunneridae</taxon>
        <taxon>Pentapetalae</taxon>
        <taxon>asterids</taxon>
        <taxon>lamiids</taxon>
        <taxon>Lamiales</taxon>
        <taxon>Oleaceae</taxon>
        <taxon>Forsythieae</taxon>
        <taxon>Forsythia</taxon>
    </lineage>
</organism>
<dbReference type="PANTHER" id="PTHR22426:SF2">
    <property type="entry name" value="ARGININE_SERINE-RICH COILED-COIL PROTEIN 2"/>
    <property type="match status" value="1"/>
</dbReference>
<evidence type="ECO:0000313" key="4">
    <source>
        <dbReference type="Proteomes" id="UP001604277"/>
    </source>
</evidence>
<dbReference type="EMBL" id="JBFOLJ010000018">
    <property type="protein sequence ID" value="KAL2464585.1"/>
    <property type="molecule type" value="Genomic_DNA"/>
</dbReference>
<name>A0ABD1PL08_9LAMI</name>
<feature type="compositionally biased region" description="Basic and acidic residues" evidence="1">
    <location>
        <begin position="89"/>
        <end position="98"/>
    </location>
</feature>
<feature type="domain" description="Small acidic protein-like" evidence="2">
    <location>
        <begin position="384"/>
        <end position="449"/>
    </location>
</feature>
<dbReference type="Proteomes" id="UP001604277">
    <property type="component" value="Unassembled WGS sequence"/>
</dbReference>
<feature type="compositionally biased region" description="Basic and acidic residues" evidence="1">
    <location>
        <begin position="106"/>
        <end position="126"/>
    </location>
</feature>
<keyword evidence="4" id="KW-1185">Reference proteome</keyword>
<feature type="compositionally biased region" description="Basic and acidic residues" evidence="1">
    <location>
        <begin position="194"/>
        <end position="288"/>
    </location>
</feature>
<reference evidence="4" key="1">
    <citation type="submission" date="2024-07" db="EMBL/GenBank/DDBJ databases">
        <title>Two chromosome-level genome assemblies of Korean endemic species Abeliophyllum distichum and Forsythia ovata (Oleaceae).</title>
        <authorList>
            <person name="Jang H."/>
        </authorList>
    </citation>
    <scope>NUCLEOTIDE SEQUENCE [LARGE SCALE GENOMIC DNA]</scope>
</reference>
<comment type="caution">
    <text evidence="3">The sequence shown here is derived from an EMBL/GenBank/DDBJ whole genome shotgun (WGS) entry which is preliminary data.</text>
</comment>
<protein>
    <recommendedName>
        <fullName evidence="2">Small acidic protein-like domain-containing protein</fullName>
    </recommendedName>
</protein>
<dbReference type="AlphaFoldDB" id="A0ABD1PL08"/>
<dbReference type="InterPro" id="IPR028124">
    <property type="entry name" value="SMAP_dom"/>
</dbReference>
<gene>
    <name evidence="3" type="ORF">Fot_52541</name>
</gene>
<evidence type="ECO:0000259" key="2">
    <source>
        <dbReference type="Pfam" id="PF15477"/>
    </source>
</evidence>
<feature type="compositionally biased region" description="Low complexity" evidence="1">
    <location>
        <begin position="33"/>
        <end position="43"/>
    </location>
</feature>
<feature type="compositionally biased region" description="Basic and acidic residues" evidence="1">
    <location>
        <begin position="9"/>
        <end position="19"/>
    </location>
</feature>
<feature type="compositionally biased region" description="Basic and acidic residues" evidence="1">
    <location>
        <begin position="135"/>
        <end position="184"/>
    </location>
</feature>
<dbReference type="Pfam" id="PF15477">
    <property type="entry name" value="SMAP"/>
    <property type="match status" value="1"/>
</dbReference>
<proteinExistence type="predicted"/>
<sequence>MDSNAQENFDPKAEFRKPLNDSANRKYRRRSPLNRSSSSSGGSPDRDRISSPIQSRKDVEKVDGNKRRKDGHRDLDRDFSRSQYSRSGDSYKHSDRQSSRNSHSYRTHDDYSRRDKHVDDYDRDYPKSSSRSGRNSHDYYNSDHSKRDYEHRSREYPRDVDKYSRDKSDILGHRSRDKDKDSSSDRAGSGRRYTNVEDGKSVDRDRHREDRDGRDGKTDHRRSSGDYRSDRAPAFQRETKELDGEKYTKEEKKRFDDKDKYKERHSEEPEEHSEYRKALSSKDQESVAKKPKLFDSMGSGKGATLADGQSSSSKQVQEASGKVPSEQAYVTDSDIDAAKIAAMKAAELVNKNLVGTGFMSTDQKKKLLWGNKKNTTTEEPGHHWDVATFGDQERQEKFNKLMGVKGEAKVEQKQDNPDVEKQREQLQLDLEKQYTAGLRRRDGRTVGLGL</sequence>
<feature type="compositionally biased region" description="Basic and acidic residues" evidence="1">
    <location>
        <begin position="44"/>
        <end position="80"/>
    </location>
</feature>
<evidence type="ECO:0000256" key="1">
    <source>
        <dbReference type="SAM" id="MobiDB-lite"/>
    </source>
</evidence>
<accession>A0ABD1PL08</accession>
<evidence type="ECO:0000313" key="3">
    <source>
        <dbReference type="EMBL" id="KAL2464585.1"/>
    </source>
</evidence>
<feature type="region of interest" description="Disordered" evidence="1">
    <location>
        <begin position="1"/>
        <end position="328"/>
    </location>
</feature>